<protein>
    <submittedName>
        <fullName evidence="3">Putative ovule protein</fullName>
    </submittedName>
</protein>
<reference evidence="3" key="1">
    <citation type="submission" date="2015-12" db="EMBL/GenBank/DDBJ databases">
        <title>Gene expression during late stages of embryo sac development: a critical building block for successful pollen-pistil interactions.</title>
        <authorList>
            <person name="Liu Y."/>
            <person name="Joly V."/>
            <person name="Sabar M."/>
            <person name="Matton D.P."/>
        </authorList>
    </citation>
    <scope>NUCLEOTIDE SEQUENCE</scope>
</reference>
<keyword evidence="2" id="KW-0732">Signal</keyword>
<feature type="signal peptide" evidence="2">
    <location>
        <begin position="1"/>
        <end position="18"/>
    </location>
</feature>
<dbReference type="EMBL" id="GEDG01029544">
    <property type="protein sequence ID" value="JAP12478.1"/>
    <property type="molecule type" value="Transcribed_RNA"/>
</dbReference>
<dbReference type="AlphaFoldDB" id="A0A0V0GWJ7"/>
<feature type="region of interest" description="Disordered" evidence="1">
    <location>
        <begin position="39"/>
        <end position="70"/>
    </location>
</feature>
<proteinExistence type="predicted"/>
<evidence type="ECO:0000313" key="3">
    <source>
        <dbReference type="EMBL" id="JAP12478.1"/>
    </source>
</evidence>
<evidence type="ECO:0000256" key="1">
    <source>
        <dbReference type="SAM" id="MobiDB-lite"/>
    </source>
</evidence>
<name>A0A0V0GWJ7_SOLCH</name>
<evidence type="ECO:0000256" key="2">
    <source>
        <dbReference type="SAM" id="SignalP"/>
    </source>
</evidence>
<sequence>MVTATALLIVVCWMQTRLIRMVTQHGSLLLTVSYWRKATKGKGKGKGKGGAAPGGGPPLPPVGSGPLTPHAIVAKDGSGKFKTVLEANQGVPSKPSRQIHCLRQGWCLRRTGHY</sequence>
<feature type="chain" id="PRO_5006865552" evidence="2">
    <location>
        <begin position="19"/>
        <end position="114"/>
    </location>
</feature>
<organism evidence="3">
    <name type="scientific">Solanum chacoense</name>
    <name type="common">Chaco potato</name>
    <dbReference type="NCBI Taxonomy" id="4108"/>
    <lineage>
        <taxon>Eukaryota</taxon>
        <taxon>Viridiplantae</taxon>
        <taxon>Streptophyta</taxon>
        <taxon>Embryophyta</taxon>
        <taxon>Tracheophyta</taxon>
        <taxon>Spermatophyta</taxon>
        <taxon>Magnoliopsida</taxon>
        <taxon>eudicotyledons</taxon>
        <taxon>Gunneridae</taxon>
        <taxon>Pentapetalae</taxon>
        <taxon>asterids</taxon>
        <taxon>lamiids</taxon>
        <taxon>Solanales</taxon>
        <taxon>Solanaceae</taxon>
        <taxon>Solanoideae</taxon>
        <taxon>Solaneae</taxon>
        <taxon>Solanum</taxon>
    </lineage>
</organism>
<accession>A0A0V0GWJ7</accession>